<organism evidence="11">
    <name type="scientific">Diabrotica virgifera virgifera</name>
    <name type="common">western corn rootworm</name>
    <dbReference type="NCBI Taxonomy" id="50390"/>
    <lineage>
        <taxon>Eukaryota</taxon>
        <taxon>Metazoa</taxon>
        <taxon>Ecdysozoa</taxon>
        <taxon>Arthropoda</taxon>
        <taxon>Hexapoda</taxon>
        <taxon>Insecta</taxon>
        <taxon>Pterygota</taxon>
        <taxon>Neoptera</taxon>
        <taxon>Endopterygota</taxon>
        <taxon>Coleoptera</taxon>
        <taxon>Polyphaga</taxon>
        <taxon>Cucujiformia</taxon>
        <taxon>Chrysomeloidea</taxon>
        <taxon>Chrysomelidae</taxon>
        <taxon>Galerucinae</taxon>
        <taxon>Diabroticina</taxon>
        <taxon>Diabroticites</taxon>
        <taxon>Diabrotica</taxon>
    </lineage>
</organism>
<keyword evidence="5" id="KW-0552">Olfaction</keyword>
<gene>
    <name evidence="11" type="primary">LOC114345567</name>
</gene>
<dbReference type="PANTHER" id="PTHR21137">
    <property type="entry name" value="ODORANT RECEPTOR"/>
    <property type="match status" value="1"/>
</dbReference>
<dbReference type="GO" id="GO:0005549">
    <property type="term" value="F:odorant binding"/>
    <property type="evidence" value="ECO:0007669"/>
    <property type="project" value="InterPro"/>
</dbReference>
<name>A0A6P7GRL0_DIAVI</name>
<evidence type="ECO:0000256" key="7">
    <source>
        <dbReference type="ARBA" id="ARBA00023136"/>
    </source>
</evidence>
<dbReference type="Pfam" id="PF02949">
    <property type="entry name" value="7tm_6"/>
    <property type="match status" value="1"/>
</dbReference>
<keyword evidence="2" id="KW-1003">Cell membrane</keyword>
<keyword evidence="7 10" id="KW-0472">Membrane</keyword>
<comment type="subcellular location">
    <subcellularLocation>
        <location evidence="1">Cell membrane</location>
        <topology evidence="1">Multi-pass membrane protein</topology>
    </subcellularLocation>
</comment>
<evidence type="ECO:0000256" key="6">
    <source>
        <dbReference type="ARBA" id="ARBA00022989"/>
    </source>
</evidence>
<evidence type="ECO:0000313" key="11">
    <source>
        <dbReference type="RefSeq" id="XP_028152174.1"/>
    </source>
</evidence>
<dbReference type="InParanoid" id="A0A6P7GRL0"/>
<evidence type="ECO:0000256" key="3">
    <source>
        <dbReference type="ARBA" id="ARBA00022606"/>
    </source>
</evidence>
<dbReference type="GO" id="GO:0004984">
    <property type="term" value="F:olfactory receptor activity"/>
    <property type="evidence" value="ECO:0007669"/>
    <property type="project" value="InterPro"/>
</dbReference>
<evidence type="ECO:0000256" key="9">
    <source>
        <dbReference type="ARBA" id="ARBA00023224"/>
    </source>
</evidence>
<dbReference type="GO" id="GO:0005886">
    <property type="term" value="C:plasma membrane"/>
    <property type="evidence" value="ECO:0007669"/>
    <property type="project" value="UniProtKB-SubCell"/>
</dbReference>
<evidence type="ECO:0000256" key="8">
    <source>
        <dbReference type="ARBA" id="ARBA00023170"/>
    </source>
</evidence>
<keyword evidence="4 10" id="KW-0812">Transmembrane</keyword>
<dbReference type="AlphaFoldDB" id="A0A6P7GRL0"/>
<accession>A0A6P7GRL0</accession>
<evidence type="ECO:0000256" key="5">
    <source>
        <dbReference type="ARBA" id="ARBA00022725"/>
    </source>
</evidence>
<evidence type="ECO:0000256" key="1">
    <source>
        <dbReference type="ARBA" id="ARBA00004651"/>
    </source>
</evidence>
<proteinExistence type="predicted"/>
<reference evidence="11" key="1">
    <citation type="submission" date="2025-08" db="UniProtKB">
        <authorList>
            <consortium name="RefSeq"/>
        </authorList>
    </citation>
    <scope>IDENTIFICATION</scope>
    <source>
        <tissue evidence="11">Whole insect</tissue>
    </source>
</reference>
<keyword evidence="8" id="KW-0675">Receptor</keyword>
<dbReference type="PANTHER" id="PTHR21137:SF35">
    <property type="entry name" value="ODORANT RECEPTOR 19A-RELATED"/>
    <property type="match status" value="1"/>
</dbReference>
<dbReference type="RefSeq" id="XP_028152174.1">
    <property type="nucleotide sequence ID" value="XM_028296373.1"/>
</dbReference>
<dbReference type="InterPro" id="IPR004117">
    <property type="entry name" value="7tm6_olfct_rcpt"/>
</dbReference>
<keyword evidence="6 10" id="KW-1133">Transmembrane helix</keyword>
<feature type="transmembrane region" description="Helical" evidence="10">
    <location>
        <begin position="24"/>
        <end position="45"/>
    </location>
</feature>
<keyword evidence="3" id="KW-0716">Sensory transduction</keyword>
<keyword evidence="9" id="KW-0807">Transducer</keyword>
<evidence type="ECO:0000256" key="4">
    <source>
        <dbReference type="ARBA" id="ARBA00022692"/>
    </source>
</evidence>
<evidence type="ECO:0000256" key="10">
    <source>
        <dbReference type="SAM" id="Phobius"/>
    </source>
</evidence>
<protein>
    <submittedName>
        <fullName evidence="11">Uncharacterized protein LOC114345567</fullName>
    </submittedName>
</protein>
<evidence type="ECO:0000256" key="2">
    <source>
        <dbReference type="ARBA" id="ARBA00022475"/>
    </source>
</evidence>
<dbReference type="GO" id="GO:0007165">
    <property type="term" value="P:signal transduction"/>
    <property type="evidence" value="ECO:0007669"/>
    <property type="project" value="UniProtKB-KW"/>
</dbReference>
<sequence>MATVGVISSVSMIYFISTGIRPDANYIIVMALFEVIIIVSVFSNFGQTIYDESIKLNDVLYKCPWIYWNNKNRKMLIIMLISTKPLEVSCYKLVTLDHQILKKVSLNFS</sequence>